<comment type="caution">
    <text evidence="2">The sequence shown here is derived from an EMBL/GenBank/DDBJ whole genome shotgun (WGS) entry which is preliminary data.</text>
</comment>
<dbReference type="CDD" id="cd00885">
    <property type="entry name" value="cinA"/>
    <property type="match status" value="1"/>
</dbReference>
<dbReference type="Gene3D" id="3.40.980.10">
    <property type="entry name" value="MoaB/Mog-like domain"/>
    <property type="match status" value="1"/>
</dbReference>
<sequence>MNAPQETNQIRFGLIVIGDEVLNGARTDAHLAAFKSRIQSRGHELAWNWLLPDDPEVLVAHLRFSMARPDPVFVCGGIGATPDDHTRDCAAQAAGVALSRHPEAARLLEEKFGAEVYPNRILMADLPDGCDLVPNPINQIPGFSLHHHWFFPGFPKMAWPMAEWVLDGVFGRGERLCEAAVVVRDVPESRLIPLMRRLGESFPSLKLFSLPHMDEDPHILLGFRGHGDLDQAMSALRRELDRESMRYQDQDPVNPLG</sequence>
<dbReference type="PANTHER" id="PTHR13939">
    <property type="entry name" value="NICOTINAMIDE-NUCLEOTIDE AMIDOHYDROLASE PNCC"/>
    <property type="match status" value="1"/>
</dbReference>
<dbReference type="OrthoDB" id="9801454at2"/>
<accession>G2DVX7</accession>
<dbReference type="InterPro" id="IPR050101">
    <property type="entry name" value="CinA"/>
</dbReference>
<protein>
    <submittedName>
        <fullName evidence="2">Molybdopterin binding domain protein</fullName>
    </submittedName>
</protein>
<feature type="domain" description="MoaB/Mog" evidence="1">
    <location>
        <begin position="13"/>
        <end position="173"/>
    </location>
</feature>
<evidence type="ECO:0000313" key="2">
    <source>
        <dbReference type="EMBL" id="EGV33883.1"/>
    </source>
</evidence>
<dbReference type="InterPro" id="IPR036425">
    <property type="entry name" value="MoaB/Mog-like_dom_sf"/>
</dbReference>
<dbReference type="SUPFAM" id="SSF53218">
    <property type="entry name" value="Molybdenum cofactor biosynthesis proteins"/>
    <property type="match status" value="1"/>
</dbReference>
<dbReference type="Proteomes" id="UP000004200">
    <property type="component" value="Unassembled WGS sequence"/>
</dbReference>
<name>G2DVX7_9GAMM</name>
<dbReference type="STRING" id="765913.ThidrDRAFT_0038"/>
<dbReference type="eggNOG" id="COG1058">
    <property type="taxonomic scope" value="Bacteria"/>
</dbReference>
<dbReference type="EMBL" id="AFWT01000001">
    <property type="protein sequence ID" value="EGV33883.1"/>
    <property type="molecule type" value="Genomic_DNA"/>
</dbReference>
<dbReference type="SMART" id="SM00852">
    <property type="entry name" value="MoCF_biosynth"/>
    <property type="match status" value="1"/>
</dbReference>
<evidence type="ECO:0000259" key="1">
    <source>
        <dbReference type="SMART" id="SM00852"/>
    </source>
</evidence>
<dbReference type="RefSeq" id="WP_007038754.1">
    <property type="nucleotide sequence ID" value="NZ_AFWT01000001.1"/>
</dbReference>
<dbReference type="Pfam" id="PF00994">
    <property type="entry name" value="MoCF_biosynth"/>
    <property type="match status" value="1"/>
</dbReference>
<dbReference type="PANTHER" id="PTHR13939:SF0">
    <property type="entry name" value="NMN AMIDOHYDROLASE-LIKE PROTEIN YFAY"/>
    <property type="match status" value="1"/>
</dbReference>
<dbReference type="InterPro" id="IPR001453">
    <property type="entry name" value="MoaB/Mog_dom"/>
</dbReference>
<dbReference type="AlphaFoldDB" id="G2DVX7"/>
<dbReference type="PATRIC" id="fig|765913.3.peg.38"/>
<keyword evidence="3" id="KW-1185">Reference proteome</keyword>
<organism evidence="2 3">
    <name type="scientific">Thiorhodococcus drewsii AZ1</name>
    <dbReference type="NCBI Taxonomy" id="765913"/>
    <lineage>
        <taxon>Bacteria</taxon>
        <taxon>Pseudomonadati</taxon>
        <taxon>Pseudomonadota</taxon>
        <taxon>Gammaproteobacteria</taxon>
        <taxon>Chromatiales</taxon>
        <taxon>Chromatiaceae</taxon>
        <taxon>Thiorhodococcus</taxon>
    </lineage>
</organism>
<reference evidence="2 3" key="1">
    <citation type="submission" date="2011-06" db="EMBL/GenBank/DDBJ databases">
        <title>The draft genome of Thiorhodococcus drewsii AZ1.</title>
        <authorList>
            <consortium name="US DOE Joint Genome Institute (JGI-PGF)"/>
            <person name="Lucas S."/>
            <person name="Han J."/>
            <person name="Lapidus A."/>
            <person name="Cheng J.-F."/>
            <person name="Goodwin L."/>
            <person name="Pitluck S."/>
            <person name="Peters L."/>
            <person name="Land M.L."/>
            <person name="Hauser L."/>
            <person name="Vogl K."/>
            <person name="Liu Z."/>
            <person name="Imhoff J."/>
            <person name="Thiel V."/>
            <person name="Frigaard N.-U."/>
            <person name="Bryant D.A."/>
            <person name="Woyke T.J."/>
        </authorList>
    </citation>
    <scope>NUCLEOTIDE SEQUENCE [LARGE SCALE GENOMIC DNA]</scope>
    <source>
        <strain evidence="2 3">AZ1</strain>
    </source>
</reference>
<gene>
    <name evidence="2" type="ORF">ThidrDRAFT_0038</name>
</gene>
<proteinExistence type="predicted"/>
<evidence type="ECO:0000313" key="3">
    <source>
        <dbReference type="Proteomes" id="UP000004200"/>
    </source>
</evidence>